<dbReference type="GO" id="GO:0000785">
    <property type="term" value="C:chromatin"/>
    <property type="evidence" value="ECO:0007669"/>
    <property type="project" value="TreeGrafter"/>
</dbReference>
<dbReference type="InterPro" id="IPR008967">
    <property type="entry name" value="p53-like_TF_DNA-bd_sf"/>
</dbReference>
<evidence type="ECO:0000256" key="2">
    <source>
        <dbReference type="ARBA" id="ARBA00023125"/>
    </source>
</evidence>
<comment type="subcellular location">
    <subcellularLocation>
        <location evidence="5">Nucleus</location>
    </subcellularLocation>
</comment>
<reference evidence="8" key="1">
    <citation type="submission" date="2013-09" db="EMBL/GenBank/DDBJ databases">
        <title>The Genome Sequence of Anopheles culicifacies species A.</title>
        <authorList>
            <consortium name="The Broad Institute Genomics Platform"/>
            <person name="Neafsey D.E."/>
            <person name="Besansky N."/>
            <person name="Howell P."/>
            <person name="Walton C."/>
            <person name="Young S.K."/>
            <person name="Zeng Q."/>
            <person name="Gargeya S."/>
            <person name="Fitzgerald M."/>
            <person name="Haas B."/>
            <person name="Abouelleil A."/>
            <person name="Allen A.W."/>
            <person name="Alvarado L."/>
            <person name="Arachchi H.M."/>
            <person name="Berlin A.M."/>
            <person name="Chapman S.B."/>
            <person name="Gainer-Dewar J."/>
            <person name="Goldberg J."/>
            <person name="Griggs A."/>
            <person name="Gujja S."/>
            <person name="Hansen M."/>
            <person name="Howarth C."/>
            <person name="Imamovic A."/>
            <person name="Ireland A."/>
            <person name="Larimer J."/>
            <person name="McCowan C."/>
            <person name="Murphy C."/>
            <person name="Pearson M."/>
            <person name="Poon T.W."/>
            <person name="Priest M."/>
            <person name="Roberts A."/>
            <person name="Saif S."/>
            <person name="Shea T."/>
            <person name="Sisk P."/>
            <person name="Sykes S."/>
            <person name="Wortman J."/>
            <person name="Nusbaum C."/>
            <person name="Birren B."/>
        </authorList>
    </citation>
    <scope>NUCLEOTIDE SEQUENCE [LARGE SCALE GENOMIC DNA]</scope>
    <source>
        <strain evidence="8">A-37</strain>
    </source>
</reference>
<evidence type="ECO:0000256" key="5">
    <source>
        <dbReference type="PROSITE-ProRule" id="PRU00201"/>
    </source>
</evidence>
<keyword evidence="4 5" id="KW-0539">Nucleus</keyword>
<dbReference type="FunFam" id="2.60.40.820:FF:000014">
    <property type="entry name" value="Optomotor-blind protein"/>
    <property type="match status" value="1"/>
</dbReference>
<feature type="domain" description="T-box" evidence="6">
    <location>
        <begin position="35"/>
        <end position="102"/>
    </location>
</feature>
<dbReference type="GO" id="GO:0000981">
    <property type="term" value="F:DNA-binding transcription factor activity, RNA polymerase II-specific"/>
    <property type="evidence" value="ECO:0007669"/>
    <property type="project" value="TreeGrafter"/>
</dbReference>
<dbReference type="PANTHER" id="PTHR11267:SF181">
    <property type="entry name" value="OPTOMOTOR-BLIND PROTEIN"/>
    <property type="match status" value="1"/>
</dbReference>
<comment type="caution">
    <text evidence="5">Lacks conserved residue(s) required for the propagation of feature annotation.</text>
</comment>
<dbReference type="EnsemblMetazoa" id="ACUA028082-RA">
    <property type="protein sequence ID" value="ACUA028082-PA"/>
    <property type="gene ID" value="ACUA028082"/>
</dbReference>
<dbReference type="SMART" id="SM00425">
    <property type="entry name" value="TBOX"/>
    <property type="match status" value="1"/>
</dbReference>
<dbReference type="PANTHER" id="PTHR11267">
    <property type="entry name" value="T-BOX PROTEIN-RELATED"/>
    <property type="match status" value="1"/>
</dbReference>
<proteinExistence type="predicted"/>
<dbReference type="GO" id="GO:0001708">
    <property type="term" value="P:cell fate specification"/>
    <property type="evidence" value="ECO:0007669"/>
    <property type="project" value="TreeGrafter"/>
</dbReference>
<keyword evidence="2 5" id="KW-0238">DNA-binding</keyword>
<dbReference type="GO" id="GO:0045893">
    <property type="term" value="P:positive regulation of DNA-templated transcription"/>
    <property type="evidence" value="ECO:0007669"/>
    <property type="project" value="InterPro"/>
</dbReference>
<dbReference type="InterPro" id="IPR036960">
    <property type="entry name" value="T-box_sf"/>
</dbReference>
<evidence type="ECO:0000313" key="7">
    <source>
        <dbReference type="EnsemblMetazoa" id="ACUA028082-PA"/>
    </source>
</evidence>
<dbReference type="GO" id="GO:0000978">
    <property type="term" value="F:RNA polymerase II cis-regulatory region sequence-specific DNA binding"/>
    <property type="evidence" value="ECO:0007669"/>
    <property type="project" value="InterPro"/>
</dbReference>
<dbReference type="VEuPathDB" id="VectorBase:ACUA028082"/>
<organism evidence="7 8">
    <name type="scientific">Anopheles culicifacies</name>
    <dbReference type="NCBI Taxonomy" id="139723"/>
    <lineage>
        <taxon>Eukaryota</taxon>
        <taxon>Metazoa</taxon>
        <taxon>Ecdysozoa</taxon>
        <taxon>Arthropoda</taxon>
        <taxon>Hexapoda</taxon>
        <taxon>Insecta</taxon>
        <taxon>Pterygota</taxon>
        <taxon>Neoptera</taxon>
        <taxon>Endopterygota</taxon>
        <taxon>Diptera</taxon>
        <taxon>Nematocera</taxon>
        <taxon>Culicoidea</taxon>
        <taxon>Culicidae</taxon>
        <taxon>Anophelinae</taxon>
        <taxon>Anopheles</taxon>
        <taxon>culicifacies species complex</taxon>
    </lineage>
</organism>
<dbReference type="InterPro" id="IPR046360">
    <property type="entry name" value="T-box_DNA-bd"/>
</dbReference>
<dbReference type="PROSITE" id="PS50252">
    <property type="entry name" value="TBOX_3"/>
    <property type="match status" value="1"/>
</dbReference>
<sequence>MSSVQRREERDSLEEHSGFQVWREWRNYFDDAIIGPTILNSMHKYQPRFHLVRANDILKLPYSTFRTYVFKETEFIAVTAYQNEKITQLKIDNNPFAKGFRDTGAGKREKK</sequence>
<dbReference type="SUPFAM" id="SSF49417">
    <property type="entry name" value="p53-like transcription factors"/>
    <property type="match status" value="1"/>
</dbReference>
<keyword evidence="3" id="KW-0804">Transcription</keyword>
<dbReference type="Gene3D" id="2.60.40.820">
    <property type="entry name" value="Transcription factor, T-box"/>
    <property type="match status" value="1"/>
</dbReference>
<evidence type="ECO:0000259" key="6">
    <source>
        <dbReference type="PROSITE" id="PS50252"/>
    </source>
</evidence>
<accession>A0A182MWM2</accession>
<reference evidence="7" key="2">
    <citation type="submission" date="2020-05" db="UniProtKB">
        <authorList>
            <consortium name="EnsemblMetazoa"/>
        </authorList>
    </citation>
    <scope>IDENTIFICATION</scope>
    <source>
        <strain evidence="7">A-37</strain>
    </source>
</reference>
<evidence type="ECO:0000313" key="8">
    <source>
        <dbReference type="Proteomes" id="UP000075883"/>
    </source>
</evidence>
<dbReference type="Proteomes" id="UP000075883">
    <property type="component" value="Unassembled WGS sequence"/>
</dbReference>
<evidence type="ECO:0000256" key="3">
    <source>
        <dbReference type="ARBA" id="ARBA00023163"/>
    </source>
</evidence>
<dbReference type="InterPro" id="IPR001699">
    <property type="entry name" value="TF_T-box"/>
</dbReference>
<dbReference type="STRING" id="139723.A0A182MWM2"/>
<protein>
    <recommendedName>
        <fullName evidence="6">T-box domain-containing protein</fullName>
    </recommendedName>
</protein>
<dbReference type="Pfam" id="PF00907">
    <property type="entry name" value="T-box"/>
    <property type="match status" value="1"/>
</dbReference>
<evidence type="ECO:0000256" key="1">
    <source>
        <dbReference type="ARBA" id="ARBA00023015"/>
    </source>
</evidence>
<dbReference type="GO" id="GO:0005634">
    <property type="term" value="C:nucleus"/>
    <property type="evidence" value="ECO:0007669"/>
    <property type="project" value="UniProtKB-SubCell"/>
</dbReference>
<dbReference type="AlphaFoldDB" id="A0A182MWM2"/>
<keyword evidence="8" id="KW-1185">Reference proteome</keyword>
<evidence type="ECO:0000256" key="4">
    <source>
        <dbReference type="ARBA" id="ARBA00023242"/>
    </source>
</evidence>
<dbReference type="PRINTS" id="PR00937">
    <property type="entry name" value="TBOX"/>
</dbReference>
<dbReference type="EMBL" id="AXCM01010330">
    <property type="status" value="NOT_ANNOTATED_CDS"/>
    <property type="molecule type" value="Genomic_DNA"/>
</dbReference>
<name>A0A182MWM2_9DIPT</name>
<keyword evidence="1" id="KW-0805">Transcription regulation</keyword>